<protein>
    <submittedName>
        <fullName evidence="2 3">Uncharacterized protein LOC103710310 isoform X2</fullName>
    </submittedName>
</protein>
<evidence type="ECO:0000313" key="2">
    <source>
        <dbReference type="RefSeq" id="XP_038982713.1"/>
    </source>
</evidence>
<accession>A0A8B9AFG4</accession>
<evidence type="ECO:0000313" key="1">
    <source>
        <dbReference type="Proteomes" id="UP000228380"/>
    </source>
</evidence>
<dbReference type="AlphaFoldDB" id="A0A8B9AFG4"/>
<dbReference type="RefSeq" id="XP_038982714.1">
    <property type="nucleotide sequence ID" value="XM_039126786.1"/>
</dbReference>
<organism evidence="1 2">
    <name type="scientific">Phoenix dactylifera</name>
    <name type="common">Date palm</name>
    <dbReference type="NCBI Taxonomy" id="42345"/>
    <lineage>
        <taxon>Eukaryota</taxon>
        <taxon>Viridiplantae</taxon>
        <taxon>Streptophyta</taxon>
        <taxon>Embryophyta</taxon>
        <taxon>Tracheophyta</taxon>
        <taxon>Spermatophyta</taxon>
        <taxon>Magnoliopsida</taxon>
        <taxon>Liliopsida</taxon>
        <taxon>Arecaceae</taxon>
        <taxon>Coryphoideae</taxon>
        <taxon>Phoeniceae</taxon>
        <taxon>Phoenix</taxon>
    </lineage>
</organism>
<name>A0A8B9AFG4_PHODC</name>
<dbReference type="Proteomes" id="UP000228380">
    <property type="component" value="Chromosome 5"/>
</dbReference>
<dbReference type="GeneID" id="103710310"/>
<gene>
    <name evidence="2 3" type="primary">LOC103710310</name>
</gene>
<reference evidence="1" key="1">
    <citation type="journal article" date="2019" name="Nat. Commun.">
        <title>Genome-wide association mapping of date palm fruit traits.</title>
        <authorList>
            <person name="Hazzouri K.M."/>
            <person name="Gros-Balthazard M."/>
            <person name="Flowers J.M."/>
            <person name="Copetti D."/>
            <person name="Lemansour A."/>
            <person name="Lebrun M."/>
            <person name="Masmoudi K."/>
            <person name="Ferrand S."/>
            <person name="Dhar M.I."/>
            <person name="Fresquez Z.A."/>
            <person name="Rosas U."/>
            <person name="Zhang J."/>
            <person name="Talag J."/>
            <person name="Lee S."/>
            <person name="Kudrna D."/>
            <person name="Powell R.F."/>
            <person name="Leitch I.J."/>
            <person name="Krueger R.R."/>
            <person name="Wing R.A."/>
            <person name="Amiri K.M.A."/>
            <person name="Purugganan M.D."/>
        </authorList>
    </citation>
    <scope>NUCLEOTIDE SEQUENCE [LARGE SCALE GENOMIC DNA]</scope>
    <source>
        <strain evidence="1">cv. Khalas</strain>
    </source>
</reference>
<dbReference type="RefSeq" id="XP_038982713.1">
    <property type="nucleotide sequence ID" value="XM_039126785.1"/>
</dbReference>
<sequence>MAQAIQKEDLPDHSSKLLESITTALMELHKLTPIDKETSPCGEHLVQSTKIIDVERAASLEMPIKVAPKCTYHGKGGGILPMYYEEAIDFFLEKNHFLHNIWEDANTSKPSCTGDAIVQLLHDGPLRSDVMNVYFCVIELFHGEYTELIDNPSLFLHCEIQATVVQHLLCDLEVTADITKCIINSLQPSIQKWLGEI</sequence>
<evidence type="ECO:0000313" key="3">
    <source>
        <dbReference type="RefSeq" id="XP_038982714.1"/>
    </source>
</evidence>
<keyword evidence="1" id="KW-1185">Reference proteome</keyword>
<reference evidence="2 3" key="2">
    <citation type="submission" date="2025-04" db="UniProtKB">
        <authorList>
            <consortium name="RefSeq"/>
        </authorList>
    </citation>
    <scope>IDENTIFICATION</scope>
    <source>
        <tissue evidence="2 3">Young leaves</tissue>
    </source>
</reference>
<proteinExistence type="predicted"/>